<name>E3GJ54_9FIRM</name>
<evidence type="ECO:0000313" key="2">
    <source>
        <dbReference type="Proteomes" id="UP000006873"/>
    </source>
</evidence>
<dbReference type="AlphaFoldDB" id="E3GJ54"/>
<proteinExistence type="predicted"/>
<sequence>MYNPFRNKILIKVEYSIYSGKGEENEVLNFETARSEVPAGSIFDNVYALGEQPGFCCGQ</sequence>
<reference key="1">
    <citation type="submission" date="2010-09" db="EMBL/GenBank/DDBJ databases">
        <authorList>
            <person name="Roh H."/>
            <person name="Ko H.-J."/>
            <person name="Kim D."/>
            <person name="Choi D.G."/>
            <person name="Park S."/>
            <person name="Kim S."/>
            <person name="Kim K.H."/>
            <person name="Chang I.S."/>
            <person name="Choi I.-G."/>
        </authorList>
    </citation>
    <scope>NUCLEOTIDE SEQUENCE</scope>
    <source>
        <strain>KIST612</strain>
    </source>
</reference>
<gene>
    <name evidence="1" type="ordered locus">ELI_0675</name>
</gene>
<evidence type="ECO:0000313" key="1">
    <source>
        <dbReference type="EMBL" id="ADO35689.1"/>
    </source>
</evidence>
<keyword evidence="2" id="KW-1185">Reference proteome</keyword>
<dbReference type="KEGG" id="elm:ELI_0675"/>
<dbReference type="HOGENOM" id="CLU_2953577_0_0_9"/>
<protein>
    <submittedName>
        <fullName evidence="1">Uncharacterized protein</fullName>
    </submittedName>
</protein>
<organism evidence="1 2">
    <name type="scientific">Eubacterium callanderi</name>
    <dbReference type="NCBI Taxonomy" id="53442"/>
    <lineage>
        <taxon>Bacteria</taxon>
        <taxon>Bacillati</taxon>
        <taxon>Bacillota</taxon>
        <taxon>Clostridia</taxon>
        <taxon>Eubacteriales</taxon>
        <taxon>Eubacteriaceae</taxon>
        <taxon>Eubacterium</taxon>
    </lineage>
</organism>
<accession>E3GJ54</accession>
<dbReference type="Proteomes" id="UP000006873">
    <property type="component" value="Chromosome"/>
</dbReference>
<dbReference type="EMBL" id="CP002273">
    <property type="protein sequence ID" value="ADO35689.1"/>
    <property type="molecule type" value="Genomic_DNA"/>
</dbReference>
<reference evidence="1 2" key="2">
    <citation type="journal article" date="2011" name="J. Bacteriol.">
        <title>Complete genome sequence of a carbon monoxide-utilizing acetogen, Eubacterium limosum KIST612.</title>
        <authorList>
            <person name="Roh H."/>
            <person name="Ko H.J."/>
            <person name="Kim D."/>
            <person name="Choi D.G."/>
            <person name="Park S."/>
            <person name="Kim S."/>
            <person name="Chang I.S."/>
            <person name="Choi I.G."/>
        </authorList>
    </citation>
    <scope>NUCLEOTIDE SEQUENCE [LARGE SCALE GENOMIC DNA]</scope>
    <source>
        <strain evidence="1 2">KIST612</strain>
    </source>
</reference>